<gene>
    <name evidence="1" type="ORF">AVDCRST_MAG81-4084</name>
</gene>
<dbReference type="EMBL" id="CADCWO010000194">
    <property type="protein sequence ID" value="CAA9585138.1"/>
    <property type="molecule type" value="Genomic_DNA"/>
</dbReference>
<protein>
    <submittedName>
        <fullName evidence="1">Uncharacterized protein</fullName>
    </submittedName>
</protein>
<reference evidence="1" key="1">
    <citation type="submission" date="2020-02" db="EMBL/GenBank/DDBJ databases">
        <authorList>
            <person name="Meier V. D."/>
        </authorList>
    </citation>
    <scope>NUCLEOTIDE SEQUENCE</scope>
    <source>
        <strain evidence="1">AVDCRST_MAG81</strain>
    </source>
</reference>
<accession>A0A6J4VRX0</accession>
<sequence length="97" mass="10604">MPIAKIDKKVEGPPIKIGTSKGGMNAFMAGIWCITKDDKTYERPVIFLRPQGQPVDTGTTPDPEELLSIDQLITFSQPGAWEWDQAAIAEAQITTST</sequence>
<evidence type="ECO:0000313" key="1">
    <source>
        <dbReference type="EMBL" id="CAA9585138.1"/>
    </source>
</evidence>
<proteinExistence type="predicted"/>
<dbReference type="AlphaFoldDB" id="A0A6J4VRX0"/>
<organism evidence="1">
    <name type="scientific">uncultured Synechococcales cyanobacterium</name>
    <dbReference type="NCBI Taxonomy" id="1936017"/>
    <lineage>
        <taxon>Bacteria</taxon>
        <taxon>Bacillati</taxon>
        <taxon>Cyanobacteriota</taxon>
        <taxon>Cyanophyceae</taxon>
        <taxon>Synechococcales</taxon>
        <taxon>environmental samples</taxon>
    </lineage>
</organism>
<name>A0A6J4VRX0_9CYAN</name>